<gene>
    <name evidence="5" type="ORF">LKD71_06545</name>
</gene>
<dbReference type="SMART" id="SM00345">
    <property type="entry name" value="HTH_GNTR"/>
    <property type="match status" value="1"/>
</dbReference>
<dbReference type="Gene3D" id="1.10.10.10">
    <property type="entry name" value="Winged helix-like DNA-binding domain superfamily/Winged helix DNA-binding domain"/>
    <property type="match status" value="1"/>
</dbReference>
<feature type="domain" description="HTH gntR-type" evidence="4">
    <location>
        <begin position="2"/>
        <end position="68"/>
    </location>
</feature>
<dbReference type="GO" id="GO:0000976">
    <property type="term" value="F:transcription cis-regulatory region binding"/>
    <property type="evidence" value="ECO:0007669"/>
    <property type="project" value="TreeGrafter"/>
</dbReference>
<keyword evidence="2" id="KW-0238">DNA-binding</keyword>
<dbReference type="PRINTS" id="PR00035">
    <property type="entry name" value="HTHGNTR"/>
</dbReference>
<dbReference type="Pfam" id="PF13377">
    <property type="entry name" value="Peripla_BP_3"/>
    <property type="match status" value="1"/>
</dbReference>
<evidence type="ECO:0000256" key="3">
    <source>
        <dbReference type="ARBA" id="ARBA00023163"/>
    </source>
</evidence>
<evidence type="ECO:0000256" key="2">
    <source>
        <dbReference type="ARBA" id="ARBA00023125"/>
    </source>
</evidence>
<dbReference type="InterPro" id="IPR036388">
    <property type="entry name" value="WH-like_DNA-bd_sf"/>
</dbReference>
<dbReference type="PANTHER" id="PTHR30146">
    <property type="entry name" value="LACI-RELATED TRANSCRIPTIONAL REPRESSOR"/>
    <property type="match status" value="1"/>
</dbReference>
<protein>
    <submittedName>
        <fullName evidence="5">GntR family transcriptional regulator</fullName>
    </submittedName>
</protein>
<dbReference type="EMBL" id="JAJEPR010000008">
    <property type="protein sequence ID" value="MCC2189462.1"/>
    <property type="molecule type" value="Genomic_DNA"/>
</dbReference>
<keyword evidence="1" id="KW-0805">Transcription regulation</keyword>
<dbReference type="Pfam" id="PF00392">
    <property type="entry name" value="GntR"/>
    <property type="match status" value="1"/>
</dbReference>
<dbReference type="RefSeq" id="WP_227614803.1">
    <property type="nucleotide sequence ID" value="NZ_JAJEPR010000008.1"/>
</dbReference>
<dbReference type="SUPFAM" id="SSF53822">
    <property type="entry name" value="Periplasmic binding protein-like I"/>
    <property type="match status" value="1"/>
</dbReference>
<reference evidence="5 6" key="1">
    <citation type="submission" date="2021-10" db="EMBL/GenBank/DDBJ databases">
        <title>Anaerobic single-cell dispensing facilitates the cultivation of human gut bacteria.</title>
        <authorList>
            <person name="Afrizal A."/>
        </authorList>
    </citation>
    <scope>NUCLEOTIDE SEQUENCE [LARGE SCALE GENOMIC DNA]</scope>
    <source>
        <strain evidence="5 6">CLA-AA-H277</strain>
    </source>
</reference>
<name>A0AAE3J5X7_9FIRM</name>
<comment type="caution">
    <text evidence="5">The sequence shown here is derived from an EMBL/GenBank/DDBJ whole genome shotgun (WGS) entry which is preliminary data.</text>
</comment>
<dbReference type="Proteomes" id="UP001197875">
    <property type="component" value="Unassembled WGS sequence"/>
</dbReference>
<organism evidence="5 6">
    <name type="scientific">Fusicatenibacter faecihominis</name>
    <dbReference type="NCBI Taxonomy" id="2881276"/>
    <lineage>
        <taxon>Bacteria</taxon>
        <taxon>Bacillati</taxon>
        <taxon>Bacillota</taxon>
        <taxon>Clostridia</taxon>
        <taxon>Lachnospirales</taxon>
        <taxon>Lachnospiraceae</taxon>
        <taxon>Fusicatenibacter</taxon>
    </lineage>
</organism>
<accession>A0AAE3J5X7</accession>
<keyword evidence="6" id="KW-1185">Reference proteome</keyword>
<evidence type="ECO:0000313" key="5">
    <source>
        <dbReference type="EMBL" id="MCC2189462.1"/>
    </source>
</evidence>
<dbReference type="InterPro" id="IPR046335">
    <property type="entry name" value="LacI/GalR-like_sensor"/>
</dbReference>
<dbReference type="PANTHER" id="PTHR30146:SF109">
    <property type="entry name" value="HTH-TYPE TRANSCRIPTIONAL REGULATOR GALS"/>
    <property type="match status" value="1"/>
</dbReference>
<proteinExistence type="predicted"/>
<sequence>MALRYQEVKLEIKKLILSSKEGSRIPSRNFLSRKYQVARNTIDKAITELEQEGYLNSVKGSGTYVTGRFSRNVNIGVILPSLMGDVYPQFISGIEDYATANHINVVLLSSESIPEKQKRNVYQMIEMGADGCIIIPIINSEMSFETLDLLKKKKIPFVLCNRSIDGLNAPFVGTNNHYGAYMATKHLIEGGCRRLSYLSQRKYSTSISRYNGFKTALLDCQEEVEEGPVLLGNYEGDALKEKLQVIFSGEKIPDGVHCFDDMMATVLYSVLQEKGLVPGKDVKVVGYNDSSICNILPVPLSSVSSRSKEMGKEAIRMMMEALEGGVKEEAAKWIIPELKIRESSRTEKI</sequence>
<dbReference type="Gene3D" id="3.40.50.2300">
    <property type="match status" value="2"/>
</dbReference>
<dbReference type="AlphaFoldDB" id="A0AAE3J5X7"/>
<evidence type="ECO:0000313" key="6">
    <source>
        <dbReference type="Proteomes" id="UP001197875"/>
    </source>
</evidence>
<keyword evidence="3" id="KW-0804">Transcription</keyword>
<dbReference type="GO" id="GO:0003700">
    <property type="term" value="F:DNA-binding transcription factor activity"/>
    <property type="evidence" value="ECO:0007669"/>
    <property type="project" value="InterPro"/>
</dbReference>
<dbReference type="CDD" id="cd06267">
    <property type="entry name" value="PBP1_LacI_sugar_binding-like"/>
    <property type="match status" value="1"/>
</dbReference>
<dbReference type="CDD" id="cd07377">
    <property type="entry name" value="WHTH_GntR"/>
    <property type="match status" value="1"/>
</dbReference>
<dbReference type="InterPro" id="IPR028082">
    <property type="entry name" value="Peripla_BP_I"/>
</dbReference>
<dbReference type="PROSITE" id="PS50949">
    <property type="entry name" value="HTH_GNTR"/>
    <property type="match status" value="1"/>
</dbReference>
<dbReference type="InterPro" id="IPR000524">
    <property type="entry name" value="Tscrpt_reg_HTH_GntR"/>
</dbReference>
<evidence type="ECO:0000256" key="1">
    <source>
        <dbReference type="ARBA" id="ARBA00023015"/>
    </source>
</evidence>
<evidence type="ECO:0000259" key="4">
    <source>
        <dbReference type="PROSITE" id="PS50949"/>
    </source>
</evidence>
<dbReference type="SUPFAM" id="SSF46785">
    <property type="entry name" value="Winged helix' DNA-binding domain"/>
    <property type="match status" value="1"/>
</dbReference>
<dbReference type="InterPro" id="IPR036390">
    <property type="entry name" value="WH_DNA-bd_sf"/>
</dbReference>